<gene>
    <name evidence="2" type="ORF">GAYE_SCF08G3033</name>
</gene>
<reference evidence="2 3" key="1">
    <citation type="submission" date="2022-07" db="EMBL/GenBank/DDBJ databases">
        <title>Genome-wide signatures of adaptation to extreme environments.</title>
        <authorList>
            <person name="Cho C.H."/>
            <person name="Yoon H.S."/>
        </authorList>
    </citation>
    <scope>NUCLEOTIDE SEQUENCE [LARGE SCALE GENOMIC DNA]</scope>
    <source>
        <strain evidence="2 3">108.79 E11</strain>
    </source>
</reference>
<dbReference type="Proteomes" id="UP001300502">
    <property type="component" value="Unassembled WGS sequence"/>
</dbReference>
<protein>
    <submittedName>
        <fullName evidence="2">Uncharacterized protein</fullName>
    </submittedName>
</protein>
<feature type="region of interest" description="Disordered" evidence="1">
    <location>
        <begin position="25"/>
        <end position="44"/>
    </location>
</feature>
<proteinExistence type="predicted"/>
<evidence type="ECO:0000256" key="1">
    <source>
        <dbReference type="SAM" id="MobiDB-lite"/>
    </source>
</evidence>
<evidence type="ECO:0000313" key="2">
    <source>
        <dbReference type="EMBL" id="KAK4525128.1"/>
    </source>
</evidence>
<organism evidence="2 3">
    <name type="scientific">Galdieria yellowstonensis</name>
    <dbReference type="NCBI Taxonomy" id="3028027"/>
    <lineage>
        <taxon>Eukaryota</taxon>
        <taxon>Rhodophyta</taxon>
        <taxon>Bangiophyceae</taxon>
        <taxon>Galdieriales</taxon>
        <taxon>Galdieriaceae</taxon>
        <taxon>Galdieria</taxon>
    </lineage>
</organism>
<accession>A0AAV9ICU3</accession>
<keyword evidence="3" id="KW-1185">Reference proteome</keyword>
<name>A0AAV9ICU3_9RHOD</name>
<comment type="caution">
    <text evidence="2">The sequence shown here is derived from an EMBL/GenBank/DDBJ whole genome shotgun (WGS) entry which is preliminary data.</text>
</comment>
<dbReference type="EMBL" id="JANCYU010000028">
    <property type="protein sequence ID" value="KAK4525128.1"/>
    <property type="molecule type" value="Genomic_DNA"/>
</dbReference>
<sequence length="171" mass="19086">MSDSASIGETKSVATLFSLGFKTVRRPRARDSDDCTLSEGEQPKKRKCVELSSYSSDLGLNHKKLDKANNFYKLRQSMDHFSFSDENPEEAMEVPASPDRTPERQIVSNRVEKTVPPTPRKKFHSELPTVLKDSPGPPSRIGVCACCGRLTKLRNSVPICLRLDCALQFAQ</sequence>
<dbReference type="AlphaFoldDB" id="A0AAV9ICU3"/>
<evidence type="ECO:0000313" key="3">
    <source>
        <dbReference type="Proteomes" id="UP001300502"/>
    </source>
</evidence>
<feature type="region of interest" description="Disordered" evidence="1">
    <location>
        <begin position="82"/>
        <end position="103"/>
    </location>
</feature>